<dbReference type="SUPFAM" id="SSF74650">
    <property type="entry name" value="Galactose mutarotase-like"/>
    <property type="match status" value="1"/>
</dbReference>
<evidence type="ECO:0008006" key="3">
    <source>
        <dbReference type="Google" id="ProtNLM"/>
    </source>
</evidence>
<evidence type="ECO:0000313" key="2">
    <source>
        <dbReference type="Proteomes" id="UP000306790"/>
    </source>
</evidence>
<dbReference type="InterPro" id="IPR014718">
    <property type="entry name" value="GH-type_carb-bd"/>
</dbReference>
<evidence type="ECO:0000313" key="1">
    <source>
        <dbReference type="EMBL" id="THE39024.1"/>
    </source>
</evidence>
<organism evidence="1 2">
    <name type="scientific">Citrobacter murliniae</name>
    <dbReference type="NCBI Taxonomy" id="67829"/>
    <lineage>
        <taxon>Bacteria</taxon>
        <taxon>Pseudomonadati</taxon>
        <taxon>Pseudomonadota</taxon>
        <taxon>Gammaproteobacteria</taxon>
        <taxon>Enterobacterales</taxon>
        <taxon>Enterobacteriaceae</taxon>
        <taxon>Citrobacter</taxon>
        <taxon>Citrobacter freundii complex</taxon>
    </lineage>
</organism>
<accession>A0ABY2PVA8</accession>
<keyword evidence="2" id="KW-1185">Reference proteome</keyword>
<dbReference type="EMBL" id="QFVP01000005">
    <property type="protein sequence ID" value="THE39024.1"/>
    <property type="molecule type" value="Genomic_DNA"/>
</dbReference>
<dbReference type="InterPro" id="IPR008183">
    <property type="entry name" value="Aldose_1/G6P_1-epimerase"/>
</dbReference>
<dbReference type="Proteomes" id="UP000306790">
    <property type="component" value="Unassembled WGS sequence"/>
</dbReference>
<dbReference type="Pfam" id="PF01263">
    <property type="entry name" value="Aldose_epim"/>
    <property type="match status" value="1"/>
</dbReference>
<gene>
    <name evidence="1" type="ORF">DJ535_10690</name>
</gene>
<sequence>MEWNLENARFRMTVQATGAELSLLWDNKGQRNWIWQPQPDVWNNSATQLFPVVGQLIHNGLWQGERFFPLSAHGFLRYQIFDCVEQDATHLVIEAHDTASTREVWPFSWQVRIGWYLESDGIRVTWSVFNTSDETWGYSSGWHPGFALPVASEPGWTVRFNSVCTGPFATQKRTLQISDNAPGIAAFPLLPESFNHGAVYFSQSDDNHWAVCSPDGVEQIVFAGNQQWLALWGIPGANLLCVEPLSGTTDDPCFDGQIAHKRGIQWLNAGEQHSHWLSVRFPADSGR</sequence>
<protein>
    <recommendedName>
        <fullName evidence="3">Aldose 1-epimerase</fullName>
    </recommendedName>
</protein>
<dbReference type="RefSeq" id="WP_075261818.1">
    <property type="nucleotide sequence ID" value="NZ_QFVP01000005.1"/>
</dbReference>
<reference evidence="1 2" key="1">
    <citation type="submission" date="2018-05" db="EMBL/GenBank/DDBJ databases">
        <title>Isolation and genomic analyses of lactose-positive bacteria from faecal samples of preterm neonates.</title>
        <authorList>
            <person name="Chen Y."/>
            <person name="Brook T.C."/>
            <person name="O'Neill I."/>
            <person name="Soe C.Z."/>
            <person name="Hall L.J."/>
            <person name="Hoyles L."/>
        </authorList>
    </citation>
    <scope>NUCLEOTIDE SEQUENCE [LARGE SCALE GENOMIC DNA]</scope>
    <source>
        <strain evidence="1 2">P080C CL</strain>
    </source>
</reference>
<dbReference type="Gene3D" id="2.70.98.10">
    <property type="match status" value="1"/>
</dbReference>
<comment type="caution">
    <text evidence="1">The sequence shown here is derived from an EMBL/GenBank/DDBJ whole genome shotgun (WGS) entry which is preliminary data.</text>
</comment>
<dbReference type="InterPro" id="IPR011013">
    <property type="entry name" value="Gal_mutarotase_sf_dom"/>
</dbReference>
<name>A0ABY2PVA8_9ENTR</name>
<proteinExistence type="predicted"/>